<sequence>MVLCPTCVCWTTYKNLFQYRQEFYFLPIRCVWIMRRIIGVHPAGIETRNFRVVFVSVKEFACRIRVCAA</sequence>
<accession>A0AAX6ICA5</accession>
<comment type="caution">
    <text evidence="1">The sequence shown here is derived from an EMBL/GenBank/DDBJ whole genome shotgun (WGS) entry which is preliminary data.</text>
</comment>
<evidence type="ECO:0000313" key="2">
    <source>
        <dbReference type="Proteomes" id="UP001140949"/>
    </source>
</evidence>
<proteinExistence type="predicted"/>
<reference evidence="1" key="2">
    <citation type="submission" date="2023-04" db="EMBL/GenBank/DDBJ databases">
        <authorList>
            <person name="Bruccoleri R.E."/>
            <person name="Oakeley E.J."/>
            <person name="Faust A.-M."/>
            <person name="Dessus-Babus S."/>
            <person name="Altorfer M."/>
            <person name="Burckhardt D."/>
            <person name="Oertli M."/>
            <person name="Naumann U."/>
            <person name="Petersen F."/>
            <person name="Wong J."/>
        </authorList>
    </citation>
    <scope>NUCLEOTIDE SEQUENCE</scope>
    <source>
        <strain evidence="1">GSM-AAB239-AS_SAM_17_03QT</strain>
        <tissue evidence="1">Leaf</tissue>
    </source>
</reference>
<reference evidence="1" key="1">
    <citation type="journal article" date="2023" name="GigaByte">
        <title>Genome assembly of the bearded iris, Iris pallida Lam.</title>
        <authorList>
            <person name="Bruccoleri R.E."/>
            <person name="Oakeley E.J."/>
            <person name="Faust A.M.E."/>
            <person name="Altorfer M."/>
            <person name="Dessus-Babus S."/>
            <person name="Burckhardt D."/>
            <person name="Oertli M."/>
            <person name="Naumann U."/>
            <person name="Petersen F."/>
            <person name="Wong J."/>
        </authorList>
    </citation>
    <scope>NUCLEOTIDE SEQUENCE</scope>
    <source>
        <strain evidence="1">GSM-AAB239-AS_SAM_17_03QT</strain>
    </source>
</reference>
<dbReference type="AlphaFoldDB" id="A0AAX6ICA5"/>
<organism evidence="1 2">
    <name type="scientific">Iris pallida</name>
    <name type="common">Sweet iris</name>
    <dbReference type="NCBI Taxonomy" id="29817"/>
    <lineage>
        <taxon>Eukaryota</taxon>
        <taxon>Viridiplantae</taxon>
        <taxon>Streptophyta</taxon>
        <taxon>Embryophyta</taxon>
        <taxon>Tracheophyta</taxon>
        <taxon>Spermatophyta</taxon>
        <taxon>Magnoliopsida</taxon>
        <taxon>Liliopsida</taxon>
        <taxon>Asparagales</taxon>
        <taxon>Iridaceae</taxon>
        <taxon>Iridoideae</taxon>
        <taxon>Irideae</taxon>
        <taxon>Iris</taxon>
    </lineage>
</organism>
<dbReference type="Proteomes" id="UP001140949">
    <property type="component" value="Unassembled WGS sequence"/>
</dbReference>
<keyword evidence="2" id="KW-1185">Reference proteome</keyword>
<gene>
    <name evidence="1" type="ORF">M6B38_263600</name>
</gene>
<dbReference type="EMBL" id="JANAVB010002800">
    <property type="protein sequence ID" value="KAJ6850487.1"/>
    <property type="molecule type" value="Genomic_DNA"/>
</dbReference>
<evidence type="ECO:0000313" key="1">
    <source>
        <dbReference type="EMBL" id="KAJ6850487.1"/>
    </source>
</evidence>
<name>A0AAX6ICA5_IRIPA</name>
<protein>
    <submittedName>
        <fullName evidence="1">Cationic amino acid transporter 6, chloroplastic isoform X1</fullName>
    </submittedName>
</protein>